<dbReference type="Pfam" id="PF03929">
    <property type="entry name" value="PepSY_TM"/>
    <property type="match status" value="1"/>
</dbReference>
<sequence>MNIRNYNIYFNTHTISGIIICVLLYVIFFAGSFSFFRDEISAWQKGTSYTAYKIDGKSYDKLLDSLSREINLQGRDIAFYLYQGGARSYVNVSASVDSVVNKQSLAKSKSAENKKAKGRRGGGDTKYFNYDFVTKETGEYSKSYDLAEFLYRLHFLAQLNEVPIRVGIAPFGYLISGITAFIFLFALITGLLLHWDKIVSNFFIFRPFSKWKTVWTDMHTALGVIGFPFQFLYAVTGIFLIINAVLALPFGKLLYNGDTDKMYEDLGYSRILKYEYTYSPLQHIQPISEYIAMANQKWPDAHIHRLFIKNYGDENMHILMELDPRFTKNFSGSGILNVRAADGVVVLSKSPDSDQTYIDTIKSLIYRLHYGDYGGYPLKIVYFLLGIMGCLVIASGILIWLVARDKNNVLPRKRKFNSWMANFFMAICLSMFPVTAFTFIVVKWSGQADQTFIYHVFFWSWLGLSWFYTLRKSIKRTNLETLLIGSILSLTLPVVNGFVSNNWIWNTVNSQYIDIMMVDALWILIGVVGLIAYTRSRVFFSQKPM</sequence>
<evidence type="ECO:0000256" key="1">
    <source>
        <dbReference type="SAM" id="Phobius"/>
    </source>
</evidence>
<dbReference type="InterPro" id="IPR005625">
    <property type="entry name" value="PepSY-ass_TM"/>
</dbReference>
<organism evidence="2 3">
    <name type="scientific">Sphingobacterium litopenaei</name>
    <dbReference type="NCBI Taxonomy" id="2763500"/>
    <lineage>
        <taxon>Bacteria</taxon>
        <taxon>Pseudomonadati</taxon>
        <taxon>Bacteroidota</taxon>
        <taxon>Sphingobacteriia</taxon>
        <taxon>Sphingobacteriales</taxon>
        <taxon>Sphingobacteriaceae</taxon>
        <taxon>Sphingobacterium</taxon>
    </lineage>
</organism>
<feature type="transmembrane region" description="Helical" evidence="1">
    <location>
        <begin position="380"/>
        <end position="402"/>
    </location>
</feature>
<comment type="caution">
    <text evidence="2">The sequence shown here is derived from an EMBL/GenBank/DDBJ whole genome shotgun (WGS) entry which is preliminary data.</text>
</comment>
<reference evidence="2 3" key="1">
    <citation type="submission" date="2020-08" db="EMBL/GenBank/DDBJ databases">
        <title>Sphingobacterium sp. DN04309 isolated from aquaculture water.</title>
        <authorList>
            <person name="Zhang M."/>
        </authorList>
    </citation>
    <scope>NUCLEOTIDE SEQUENCE [LARGE SCALE GENOMIC DNA]</scope>
    <source>
        <strain evidence="2 3">DN04309</strain>
    </source>
</reference>
<evidence type="ECO:0000313" key="3">
    <source>
        <dbReference type="Proteomes" id="UP000651271"/>
    </source>
</evidence>
<proteinExistence type="predicted"/>
<accession>A0ABR7YEX7</accession>
<gene>
    <name evidence="2" type="ORF">H8B04_09800</name>
</gene>
<keyword evidence="1" id="KW-0472">Membrane</keyword>
<dbReference type="EMBL" id="JACOIJ010000016">
    <property type="protein sequence ID" value="MBD1429865.1"/>
    <property type="molecule type" value="Genomic_DNA"/>
</dbReference>
<dbReference type="RefSeq" id="WP_190302241.1">
    <property type="nucleotide sequence ID" value="NZ_JACOIJ010000016.1"/>
</dbReference>
<protein>
    <submittedName>
        <fullName evidence="2">PepSY domain-containing protein</fullName>
    </submittedName>
</protein>
<feature type="transmembrane region" description="Helical" evidence="1">
    <location>
        <begin position="231"/>
        <end position="251"/>
    </location>
</feature>
<feature type="transmembrane region" description="Helical" evidence="1">
    <location>
        <begin position="511"/>
        <end position="533"/>
    </location>
</feature>
<evidence type="ECO:0000313" key="2">
    <source>
        <dbReference type="EMBL" id="MBD1429865.1"/>
    </source>
</evidence>
<feature type="transmembrane region" description="Helical" evidence="1">
    <location>
        <begin position="423"/>
        <end position="446"/>
    </location>
</feature>
<dbReference type="Proteomes" id="UP000651271">
    <property type="component" value="Unassembled WGS sequence"/>
</dbReference>
<feature type="transmembrane region" description="Helical" evidence="1">
    <location>
        <begin position="482"/>
        <end position="505"/>
    </location>
</feature>
<feature type="transmembrane region" description="Helical" evidence="1">
    <location>
        <begin position="452"/>
        <end position="470"/>
    </location>
</feature>
<keyword evidence="3" id="KW-1185">Reference proteome</keyword>
<feature type="transmembrane region" description="Helical" evidence="1">
    <location>
        <begin position="171"/>
        <end position="193"/>
    </location>
</feature>
<keyword evidence="1" id="KW-0812">Transmembrane</keyword>
<name>A0ABR7YEX7_9SPHI</name>
<feature type="transmembrane region" description="Helical" evidence="1">
    <location>
        <begin position="12"/>
        <end position="36"/>
    </location>
</feature>
<dbReference type="PANTHER" id="PTHR34219">
    <property type="entry name" value="IRON-REGULATED INNER MEMBRANE PROTEIN-RELATED"/>
    <property type="match status" value="1"/>
</dbReference>
<dbReference type="PANTHER" id="PTHR34219:SF3">
    <property type="entry name" value="BLL7967 PROTEIN"/>
    <property type="match status" value="1"/>
</dbReference>
<keyword evidence="1" id="KW-1133">Transmembrane helix</keyword>